<gene>
    <name evidence="1" type="ORF">SAMN05421741_11075</name>
</gene>
<keyword evidence="2" id="KW-1185">Reference proteome</keyword>
<reference evidence="2" key="1">
    <citation type="submission" date="2016-10" db="EMBL/GenBank/DDBJ databases">
        <authorList>
            <person name="Varghese N."/>
            <person name="Submissions S."/>
        </authorList>
    </citation>
    <scope>NUCLEOTIDE SEQUENCE [LARGE SCALE GENOMIC DNA]</scope>
    <source>
        <strain evidence="2">DS-12</strain>
    </source>
</reference>
<dbReference type="RefSeq" id="WP_091522693.1">
    <property type="nucleotide sequence ID" value="NZ_FOVI01000010.1"/>
</dbReference>
<dbReference type="OrthoDB" id="773198at2"/>
<proteinExistence type="predicted"/>
<dbReference type="Proteomes" id="UP000199036">
    <property type="component" value="Unassembled WGS sequence"/>
</dbReference>
<sequence length="78" mass="9295">MDIQTRKIEFIQEFLKLQNEELISRLENLLRAGKSKNDDFKQMTIDEFNSRIDQSMNDSKNDRLTNSDDLIAEIEKWS</sequence>
<protein>
    <recommendedName>
        <fullName evidence="3">Addiction module component</fullName>
    </recommendedName>
</protein>
<evidence type="ECO:0000313" key="2">
    <source>
        <dbReference type="Proteomes" id="UP000199036"/>
    </source>
</evidence>
<dbReference type="AlphaFoldDB" id="A0A1I5BNX2"/>
<accession>A0A1I5BNX2</accession>
<dbReference type="EMBL" id="FOVI01000010">
    <property type="protein sequence ID" value="SFN76455.1"/>
    <property type="molecule type" value="Genomic_DNA"/>
</dbReference>
<evidence type="ECO:0008006" key="3">
    <source>
        <dbReference type="Google" id="ProtNLM"/>
    </source>
</evidence>
<name>A0A1I5BNX2_9FLAO</name>
<dbReference type="STRING" id="913024.SAMN05421741_11075"/>
<organism evidence="1 2">
    <name type="scientific">Paenimyroides ummariense</name>
    <dbReference type="NCBI Taxonomy" id="913024"/>
    <lineage>
        <taxon>Bacteria</taxon>
        <taxon>Pseudomonadati</taxon>
        <taxon>Bacteroidota</taxon>
        <taxon>Flavobacteriia</taxon>
        <taxon>Flavobacteriales</taxon>
        <taxon>Flavobacteriaceae</taxon>
        <taxon>Paenimyroides</taxon>
    </lineage>
</organism>
<evidence type="ECO:0000313" key="1">
    <source>
        <dbReference type="EMBL" id="SFN76455.1"/>
    </source>
</evidence>